<protein>
    <submittedName>
        <fullName evidence="2">Uncharacterized protein</fullName>
    </submittedName>
</protein>
<keyword evidence="1" id="KW-0732">Signal</keyword>
<reference evidence="2 3" key="1">
    <citation type="submission" date="2014-11" db="EMBL/GenBank/DDBJ databases">
        <authorList>
            <person name="Zhu J."/>
            <person name="Qi W."/>
            <person name="Song R."/>
        </authorList>
    </citation>
    <scope>NUCLEOTIDE SEQUENCE [LARGE SCALE GENOMIC DNA]</scope>
</reference>
<dbReference type="Proteomes" id="UP000041254">
    <property type="component" value="Unassembled WGS sequence"/>
</dbReference>
<evidence type="ECO:0000256" key="1">
    <source>
        <dbReference type="SAM" id="SignalP"/>
    </source>
</evidence>
<feature type="signal peptide" evidence="1">
    <location>
        <begin position="1"/>
        <end position="25"/>
    </location>
</feature>
<feature type="chain" id="PRO_5005189562" evidence="1">
    <location>
        <begin position="26"/>
        <end position="265"/>
    </location>
</feature>
<name>A0A0G4FV57_VITBC</name>
<dbReference type="VEuPathDB" id="CryptoDB:Vbra_9453"/>
<organism evidence="2 3">
    <name type="scientific">Vitrella brassicaformis (strain CCMP3155)</name>
    <dbReference type="NCBI Taxonomy" id="1169540"/>
    <lineage>
        <taxon>Eukaryota</taxon>
        <taxon>Sar</taxon>
        <taxon>Alveolata</taxon>
        <taxon>Colpodellida</taxon>
        <taxon>Vitrellaceae</taxon>
        <taxon>Vitrella</taxon>
    </lineage>
</organism>
<dbReference type="AlphaFoldDB" id="A0A0G4FV57"/>
<proteinExistence type="predicted"/>
<sequence>MVPSVCNVLSLLASVLVLLPSAVLAQSSPSRVARISPASIPVVPGAPDSLPYLYVLGVVEQGRTSLSVQNFGPGSVSLTTVDENNDIVSSAAIQHDDLLSREMLFGASNELTFIFEAANGTEVFRQTVSNDYDFTIDFQRLNVSMMKSRGPLPNSNAMLVTFGNPLPFDLVATMEHQGDPVDGSGTVIQPSASLTSGWLQQTYLQRLSEGDDFYVSMVPKDESDGTGVVSFMAITNWRPFASAQRARRLRREGKAAVEWAVGMGA</sequence>
<dbReference type="EMBL" id="CDMY01000509">
    <property type="protein sequence ID" value="CEM18796.1"/>
    <property type="molecule type" value="Genomic_DNA"/>
</dbReference>
<evidence type="ECO:0000313" key="2">
    <source>
        <dbReference type="EMBL" id="CEM18796.1"/>
    </source>
</evidence>
<dbReference type="PhylomeDB" id="A0A0G4FV57"/>
<evidence type="ECO:0000313" key="3">
    <source>
        <dbReference type="Proteomes" id="UP000041254"/>
    </source>
</evidence>
<gene>
    <name evidence="2" type="ORF">Vbra_9453</name>
</gene>
<keyword evidence="3" id="KW-1185">Reference proteome</keyword>
<dbReference type="InParanoid" id="A0A0G4FV57"/>
<accession>A0A0G4FV57</accession>